<feature type="domain" description="4Fe-4S ferredoxin-type" evidence="6">
    <location>
        <begin position="48"/>
        <end position="79"/>
    </location>
</feature>
<dbReference type="InterPro" id="IPR050954">
    <property type="entry name" value="ET_IronSulfur_Cluster-Binding"/>
</dbReference>
<evidence type="ECO:0000259" key="6">
    <source>
        <dbReference type="PROSITE" id="PS51379"/>
    </source>
</evidence>
<dbReference type="Gene3D" id="3.30.70.20">
    <property type="match status" value="2"/>
</dbReference>
<dbReference type="Proteomes" id="UP000824264">
    <property type="component" value="Unassembled WGS sequence"/>
</dbReference>
<accession>A0A9D1U9C4</accession>
<evidence type="ECO:0000313" key="8">
    <source>
        <dbReference type="Proteomes" id="UP000824264"/>
    </source>
</evidence>
<feature type="domain" description="4Fe-4S ferredoxin-type" evidence="6">
    <location>
        <begin position="80"/>
        <end position="109"/>
    </location>
</feature>
<dbReference type="AlphaFoldDB" id="A0A9D1U9C4"/>
<evidence type="ECO:0000256" key="4">
    <source>
        <dbReference type="ARBA" id="ARBA00023014"/>
    </source>
</evidence>
<dbReference type="InterPro" id="IPR017900">
    <property type="entry name" value="4Fe4S_Fe_S_CS"/>
</dbReference>
<feature type="region of interest" description="Disordered" evidence="5">
    <location>
        <begin position="229"/>
        <end position="293"/>
    </location>
</feature>
<feature type="domain" description="4Fe-4S ferredoxin-type" evidence="6">
    <location>
        <begin position="4"/>
        <end position="34"/>
    </location>
</feature>
<dbReference type="GO" id="GO:0046872">
    <property type="term" value="F:metal ion binding"/>
    <property type="evidence" value="ECO:0007669"/>
    <property type="project" value="UniProtKB-KW"/>
</dbReference>
<evidence type="ECO:0000256" key="1">
    <source>
        <dbReference type="ARBA" id="ARBA00022485"/>
    </source>
</evidence>
<feature type="compositionally biased region" description="Low complexity" evidence="5">
    <location>
        <begin position="248"/>
        <end position="258"/>
    </location>
</feature>
<comment type="caution">
    <text evidence="7">The sequence shown here is derived from an EMBL/GenBank/DDBJ whole genome shotgun (WGS) entry which is preliminary data.</text>
</comment>
<dbReference type="InterPro" id="IPR017896">
    <property type="entry name" value="4Fe4S_Fe-S-bd"/>
</dbReference>
<keyword evidence="2" id="KW-0479">Metal-binding</keyword>
<keyword evidence="3" id="KW-0408">Iron</keyword>
<keyword evidence="1" id="KW-0004">4Fe-4S</keyword>
<dbReference type="SUPFAM" id="SSF54862">
    <property type="entry name" value="4Fe-4S ferredoxins"/>
    <property type="match status" value="1"/>
</dbReference>
<gene>
    <name evidence="7" type="ORF">H9874_07500</name>
</gene>
<dbReference type="PROSITE" id="PS51379">
    <property type="entry name" value="4FE4S_FER_2"/>
    <property type="match status" value="3"/>
</dbReference>
<dbReference type="PANTHER" id="PTHR43177">
    <property type="entry name" value="PROTEIN NRFC"/>
    <property type="match status" value="1"/>
</dbReference>
<name>A0A9D1U9C4_9BACT</name>
<protein>
    <submittedName>
        <fullName evidence="7">4Fe-4S dicluster domain-containing protein</fullName>
    </submittedName>
</protein>
<dbReference type="EMBL" id="DXGI01000285">
    <property type="protein sequence ID" value="HIW78973.1"/>
    <property type="molecule type" value="Genomic_DNA"/>
</dbReference>
<dbReference type="PROSITE" id="PS00198">
    <property type="entry name" value="4FE4S_FER_1"/>
    <property type="match status" value="1"/>
</dbReference>
<dbReference type="GO" id="GO:0051539">
    <property type="term" value="F:4 iron, 4 sulfur cluster binding"/>
    <property type="evidence" value="ECO:0007669"/>
    <property type="project" value="UniProtKB-KW"/>
</dbReference>
<dbReference type="CDD" id="cd10551">
    <property type="entry name" value="PsrB"/>
    <property type="match status" value="1"/>
</dbReference>
<sequence>MPHFVMAIDAAKCLNCKACVVACQQRNGVPYGLSRNWVRDFPDPAAPLGRRFQPGACMHCDRPLCVDACPTHATYKAEDGSVRIDAARCIGCGGCIEACPYGARFKHPVTGTADKCDYCAATPGQTPACVQVCPTGCRIFGDADNADDPVAWALAEREQAHVAPKDFDTKPTLTYLGEAGPLDWPQTRPVPPALAGMGPLAGLVKLFAGLSLFGVVGVFLKQLVCPSDAASPDAGAPSQDAPREKDAPGAAAAQVPDATQKPDTPDAEQPHRPAPQAPAAPTGPADAKPREEQ</sequence>
<evidence type="ECO:0000256" key="3">
    <source>
        <dbReference type="ARBA" id="ARBA00023004"/>
    </source>
</evidence>
<evidence type="ECO:0000256" key="5">
    <source>
        <dbReference type="SAM" id="MobiDB-lite"/>
    </source>
</evidence>
<evidence type="ECO:0000313" key="7">
    <source>
        <dbReference type="EMBL" id="HIW78973.1"/>
    </source>
</evidence>
<evidence type="ECO:0000256" key="2">
    <source>
        <dbReference type="ARBA" id="ARBA00022723"/>
    </source>
</evidence>
<reference evidence="7" key="2">
    <citation type="submission" date="2021-04" db="EMBL/GenBank/DDBJ databases">
        <authorList>
            <person name="Gilroy R."/>
        </authorList>
    </citation>
    <scope>NUCLEOTIDE SEQUENCE</scope>
    <source>
        <strain evidence="7">ChiSxjej5B17-1746</strain>
    </source>
</reference>
<dbReference type="PANTHER" id="PTHR43177:SF3">
    <property type="entry name" value="PROTEIN NRFC HOMOLOG"/>
    <property type="match status" value="1"/>
</dbReference>
<feature type="compositionally biased region" description="Low complexity" evidence="5">
    <location>
        <begin position="229"/>
        <end position="240"/>
    </location>
</feature>
<keyword evidence="4" id="KW-0411">Iron-sulfur</keyword>
<dbReference type="Pfam" id="PF12800">
    <property type="entry name" value="Fer4_4"/>
    <property type="match status" value="1"/>
</dbReference>
<dbReference type="Pfam" id="PF13247">
    <property type="entry name" value="Fer4_11"/>
    <property type="match status" value="1"/>
</dbReference>
<organism evidence="7 8">
    <name type="scientific">Candidatus Bilophila faecipullorum</name>
    <dbReference type="NCBI Taxonomy" id="2838482"/>
    <lineage>
        <taxon>Bacteria</taxon>
        <taxon>Pseudomonadati</taxon>
        <taxon>Thermodesulfobacteriota</taxon>
        <taxon>Desulfovibrionia</taxon>
        <taxon>Desulfovibrionales</taxon>
        <taxon>Desulfovibrionaceae</taxon>
        <taxon>Bilophila</taxon>
    </lineage>
</organism>
<reference evidence="7" key="1">
    <citation type="journal article" date="2021" name="PeerJ">
        <title>Extensive microbial diversity within the chicken gut microbiome revealed by metagenomics and culture.</title>
        <authorList>
            <person name="Gilroy R."/>
            <person name="Ravi A."/>
            <person name="Getino M."/>
            <person name="Pursley I."/>
            <person name="Horton D.L."/>
            <person name="Alikhan N.F."/>
            <person name="Baker D."/>
            <person name="Gharbi K."/>
            <person name="Hall N."/>
            <person name="Watson M."/>
            <person name="Adriaenssens E.M."/>
            <person name="Foster-Nyarko E."/>
            <person name="Jarju S."/>
            <person name="Secka A."/>
            <person name="Antonio M."/>
            <person name="Oren A."/>
            <person name="Chaudhuri R.R."/>
            <person name="La Ragione R."/>
            <person name="Hildebrand F."/>
            <person name="Pallen M.J."/>
        </authorList>
    </citation>
    <scope>NUCLEOTIDE SEQUENCE</scope>
    <source>
        <strain evidence="7">ChiSxjej5B17-1746</strain>
    </source>
</reference>
<proteinExistence type="predicted"/>